<evidence type="ECO:0000313" key="2">
    <source>
        <dbReference type="EMBL" id="QIN80903.1"/>
    </source>
</evidence>
<dbReference type="InterPro" id="IPR037359">
    <property type="entry name" value="NST/OST"/>
</dbReference>
<dbReference type="EMBL" id="CP045121">
    <property type="protein sequence ID" value="QIN80903.1"/>
    <property type="molecule type" value="Genomic_DNA"/>
</dbReference>
<dbReference type="AlphaFoldDB" id="A0A6G8Q369"/>
<dbReference type="InterPro" id="IPR027417">
    <property type="entry name" value="P-loop_NTPase"/>
</dbReference>
<keyword evidence="3" id="KW-1185">Reference proteome</keyword>
<dbReference type="GO" id="GO:0008146">
    <property type="term" value="F:sulfotransferase activity"/>
    <property type="evidence" value="ECO:0007669"/>
    <property type="project" value="InterPro"/>
</dbReference>
<dbReference type="PANTHER" id="PTHR10605">
    <property type="entry name" value="HEPARAN SULFATE SULFOTRANSFERASE"/>
    <property type="match status" value="1"/>
</dbReference>
<dbReference type="Gene3D" id="3.40.50.300">
    <property type="entry name" value="P-loop containing nucleotide triphosphate hydrolases"/>
    <property type="match status" value="1"/>
</dbReference>
<dbReference type="Proteomes" id="UP000502706">
    <property type="component" value="Chromosome"/>
</dbReference>
<dbReference type="KEGG" id="rmar:GBA65_18960"/>
<organism evidence="2 3">
    <name type="scientific">Rubrobacter marinus</name>
    <dbReference type="NCBI Taxonomy" id="2653852"/>
    <lineage>
        <taxon>Bacteria</taxon>
        <taxon>Bacillati</taxon>
        <taxon>Actinomycetota</taxon>
        <taxon>Rubrobacteria</taxon>
        <taxon>Rubrobacterales</taxon>
        <taxon>Rubrobacteraceae</taxon>
        <taxon>Rubrobacter</taxon>
    </lineage>
</organism>
<evidence type="ECO:0000256" key="1">
    <source>
        <dbReference type="ARBA" id="ARBA00022679"/>
    </source>
</evidence>
<dbReference type="PANTHER" id="PTHR10605:SF56">
    <property type="entry name" value="BIFUNCTIONAL HEPARAN SULFATE N-DEACETYLASE_N-SULFOTRANSFERASE"/>
    <property type="match status" value="1"/>
</dbReference>
<accession>A0A6G8Q369</accession>
<proteinExistence type="predicted"/>
<name>A0A6G8Q369_9ACTN</name>
<reference evidence="2 3" key="1">
    <citation type="submission" date="2019-10" db="EMBL/GenBank/DDBJ databases">
        <title>Rubrobacter sp nov SCSIO 52915 isolated from a deep-sea sediment in the South China Sea.</title>
        <authorList>
            <person name="Chen R.W."/>
        </authorList>
    </citation>
    <scope>NUCLEOTIDE SEQUENCE [LARGE SCALE GENOMIC DNA]</scope>
    <source>
        <strain evidence="2 3">SCSIO 52915</strain>
    </source>
</reference>
<evidence type="ECO:0000313" key="3">
    <source>
        <dbReference type="Proteomes" id="UP000502706"/>
    </source>
</evidence>
<dbReference type="SUPFAM" id="SSF52540">
    <property type="entry name" value="P-loop containing nucleoside triphosphate hydrolases"/>
    <property type="match status" value="1"/>
</dbReference>
<protein>
    <submittedName>
        <fullName evidence="2">Sulfotransferase</fullName>
    </submittedName>
</protein>
<keyword evidence="1 2" id="KW-0808">Transferase</keyword>
<sequence>MPDFLVIGAAKSGTTSLYHYLNQHPDVFMSPVKEPKFFALEGESPSFRGPGDGEADAVTTLEGYQALFAGASNESALGEASPLYLYLEKAVSRIKHHVPEAKFIAVLRNPIERAYSSFLHKVRDGRETTGDFAEALALEDERIREGWAYGWHYKRRGFYHEQLSRYYEAFGEERIRVYLYEDLKGDPRALLRDAYGFLGVDDAFAPNLSLKHNVSGVPKNRLVHSLLRGRNPVKTALKPLVPEGLRKKLLVDLQRRNLEKAPPIPPQTRRELVEEYREDVLKLQGLIGRDLSGWMR</sequence>
<dbReference type="Pfam" id="PF13469">
    <property type="entry name" value="Sulfotransfer_3"/>
    <property type="match status" value="1"/>
</dbReference>
<gene>
    <name evidence="2" type="ORF">GBA65_18960</name>
</gene>